<dbReference type="AlphaFoldDB" id="A0A9D2D553"/>
<dbReference type="CDD" id="cd01130">
    <property type="entry name" value="VirB11-like_ATPase"/>
    <property type="match status" value="1"/>
</dbReference>
<dbReference type="InterPro" id="IPR003593">
    <property type="entry name" value="AAA+_ATPase"/>
</dbReference>
<feature type="domain" description="AAA+ ATPase" evidence="2">
    <location>
        <begin position="188"/>
        <end position="342"/>
    </location>
</feature>
<proteinExistence type="inferred from homology"/>
<dbReference type="PANTHER" id="PTHR30486">
    <property type="entry name" value="TWITCHING MOTILITY PROTEIN PILT"/>
    <property type="match status" value="1"/>
</dbReference>
<protein>
    <submittedName>
        <fullName evidence="3">CpaF family protein</fullName>
    </submittedName>
</protein>
<evidence type="ECO:0000259" key="2">
    <source>
        <dbReference type="SMART" id="SM00382"/>
    </source>
</evidence>
<comment type="caution">
    <text evidence="3">The sequence shown here is derived from an EMBL/GenBank/DDBJ whole genome shotgun (WGS) entry which is preliminary data.</text>
</comment>
<dbReference type="InterPro" id="IPR001482">
    <property type="entry name" value="T2SS/T4SS_dom"/>
</dbReference>
<accession>A0A9D2D553</accession>
<dbReference type="GO" id="GO:0016887">
    <property type="term" value="F:ATP hydrolysis activity"/>
    <property type="evidence" value="ECO:0007669"/>
    <property type="project" value="InterPro"/>
</dbReference>
<dbReference type="Proteomes" id="UP000824024">
    <property type="component" value="Unassembled WGS sequence"/>
</dbReference>
<dbReference type="InterPro" id="IPR050921">
    <property type="entry name" value="T4SS_GSP_E_ATPase"/>
</dbReference>
<comment type="similarity">
    <text evidence="1">Belongs to the GSP E family.</text>
</comment>
<evidence type="ECO:0000313" key="3">
    <source>
        <dbReference type="EMBL" id="HIZ08822.1"/>
    </source>
</evidence>
<name>A0A9D2D553_9FIRM</name>
<dbReference type="Gene3D" id="3.40.50.300">
    <property type="entry name" value="P-loop containing nucleotide triphosphate hydrolases"/>
    <property type="match status" value="1"/>
</dbReference>
<dbReference type="PANTHER" id="PTHR30486:SF6">
    <property type="entry name" value="TYPE IV PILUS RETRACTATION ATPASE PILT"/>
    <property type="match status" value="1"/>
</dbReference>
<evidence type="ECO:0000313" key="4">
    <source>
        <dbReference type="Proteomes" id="UP000824024"/>
    </source>
</evidence>
<dbReference type="SMART" id="SM00382">
    <property type="entry name" value="AAA"/>
    <property type="match status" value="1"/>
</dbReference>
<reference evidence="3" key="2">
    <citation type="submission" date="2021-04" db="EMBL/GenBank/DDBJ databases">
        <authorList>
            <person name="Gilroy R."/>
        </authorList>
    </citation>
    <scope>NUCLEOTIDE SEQUENCE</scope>
    <source>
        <strain evidence="3">CHK192-9172</strain>
    </source>
</reference>
<dbReference type="InterPro" id="IPR027417">
    <property type="entry name" value="P-loop_NTPase"/>
</dbReference>
<dbReference type="SUPFAM" id="SSF52540">
    <property type="entry name" value="P-loop containing nucleoside triphosphate hydrolases"/>
    <property type="match status" value="1"/>
</dbReference>
<dbReference type="EMBL" id="DXCH01000341">
    <property type="protein sequence ID" value="HIZ08822.1"/>
    <property type="molecule type" value="Genomic_DNA"/>
</dbReference>
<organism evidence="3 4">
    <name type="scientific">Candidatus Eubacterium avistercoris</name>
    <dbReference type="NCBI Taxonomy" id="2838567"/>
    <lineage>
        <taxon>Bacteria</taxon>
        <taxon>Bacillati</taxon>
        <taxon>Bacillota</taxon>
        <taxon>Clostridia</taxon>
        <taxon>Eubacteriales</taxon>
        <taxon>Eubacteriaceae</taxon>
        <taxon>Eubacterium</taxon>
    </lineage>
</organism>
<dbReference type="Pfam" id="PF00437">
    <property type="entry name" value="T2SSE"/>
    <property type="match status" value="1"/>
</dbReference>
<evidence type="ECO:0000256" key="1">
    <source>
        <dbReference type="ARBA" id="ARBA00006611"/>
    </source>
</evidence>
<sequence length="414" mass="46441">MTSEFEKMRKRILEQMDLDREISDGELYALIDREIAVYGKMVLLSLKEREEAQRWIFNSLRKLDVLQELLEQEGITEIMVNGPERIFYEKEGRIFPWDKSFSTKEKLENVVQQIAALSNKSVNEAEPITDTRLSDGSRVNIILKPAALDGPYITIRRFSRRLMSLQQLCGIGTLSGEMREFLVLAVRAGYNIFVSGGTGSGKTTLLNALSEEIPKEERVVTIEDSAELQMDGVENLVRLETRSANVNGAGEISIRDLIKTALRLRPDRIVVGEVRGAEALDLLQALNTGHDGGLSTGHGNSCPDMLSRLETMVLMGMDLPLRAVRGQIASGIDLLIHMGRMPDKSRKILDIMEVEGMKAGEIVLHPLYQFQKGEEGEGWFRRGKLKKREKMDLCGYGEKLEQIYGKNPGPAGKM</sequence>
<dbReference type="Gene3D" id="3.30.450.380">
    <property type="match status" value="1"/>
</dbReference>
<reference evidence="3" key="1">
    <citation type="journal article" date="2021" name="PeerJ">
        <title>Extensive microbial diversity within the chicken gut microbiome revealed by metagenomics and culture.</title>
        <authorList>
            <person name="Gilroy R."/>
            <person name="Ravi A."/>
            <person name="Getino M."/>
            <person name="Pursley I."/>
            <person name="Horton D.L."/>
            <person name="Alikhan N.F."/>
            <person name="Baker D."/>
            <person name="Gharbi K."/>
            <person name="Hall N."/>
            <person name="Watson M."/>
            <person name="Adriaenssens E.M."/>
            <person name="Foster-Nyarko E."/>
            <person name="Jarju S."/>
            <person name="Secka A."/>
            <person name="Antonio M."/>
            <person name="Oren A."/>
            <person name="Chaudhuri R.R."/>
            <person name="La Ragione R."/>
            <person name="Hildebrand F."/>
            <person name="Pallen M.J."/>
        </authorList>
    </citation>
    <scope>NUCLEOTIDE SEQUENCE</scope>
    <source>
        <strain evidence="3">CHK192-9172</strain>
    </source>
</reference>
<gene>
    <name evidence="3" type="ORF">IAA08_12900</name>
</gene>